<sequence>MPSSVSSRASSSASPVIDSNAIRISPTGAASARVAIDDQGNAWAIWKGIIEGASGGDNLIANRYVKGSGWGTAQLLETDGGSVDKAEIYVDPSSGRAVATWTQLTSAGAYDLWVRRYAPATGWANAERIENSEGAMGFFAKTIIDSNGNALAVWAQSPVNLGRFSIWSSHYTAAAGWSQPVLLEDNEVIGGQDGSPSLAWLGDGKALVVWLNSGNNRVNIAANSYTAASGWAGDEILIADTGGDMSLNHPLLINDGAGKALLVWGQWNSLGGGNFTSRILAKSYNNGWANDIAVVGEDSGSDLVSAPRAASNGNGVAHVTWGRKNQAIMANTRAANGTWGNQSIIKPGNADFVQSVPEIAIDSAANGLLVWSQESNDNTTKDSWFANISGSSGSWANGQLLENFVGTAVEPIVAGNSAGDRVVVWYNINSFGSTGSEIYARYFPAGTTPAPLPNQN</sequence>
<keyword evidence="2" id="KW-1185">Reference proteome</keyword>
<organism evidence="1 2">
    <name type="scientific">Cellvibrio fontiphilus</name>
    <dbReference type="NCBI Taxonomy" id="1815559"/>
    <lineage>
        <taxon>Bacteria</taxon>
        <taxon>Pseudomonadati</taxon>
        <taxon>Pseudomonadota</taxon>
        <taxon>Gammaproteobacteria</taxon>
        <taxon>Cellvibrionales</taxon>
        <taxon>Cellvibrionaceae</taxon>
        <taxon>Cellvibrio</taxon>
    </lineage>
</organism>
<evidence type="ECO:0000313" key="1">
    <source>
        <dbReference type="EMBL" id="MFC3114188.1"/>
    </source>
</evidence>
<dbReference type="Proteomes" id="UP001595555">
    <property type="component" value="Unassembled WGS sequence"/>
</dbReference>
<protein>
    <submittedName>
        <fullName evidence="1">Uncharacterized protein</fullName>
    </submittedName>
</protein>
<proteinExistence type="predicted"/>
<dbReference type="RefSeq" id="WP_378115300.1">
    <property type="nucleotide sequence ID" value="NZ_JBHRTF010000001.1"/>
</dbReference>
<dbReference type="EMBL" id="JBHRTF010000001">
    <property type="protein sequence ID" value="MFC3114188.1"/>
    <property type="molecule type" value="Genomic_DNA"/>
</dbReference>
<accession>A0ABV7FE64</accession>
<gene>
    <name evidence="1" type="ORF">ACFODX_01375</name>
</gene>
<comment type="caution">
    <text evidence="1">The sequence shown here is derived from an EMBL/GenBank/DDBJ whole genome shotgun (WGS) entry which is preliminary data.</text>
</comment>
<reference evidence="2" key="1">
    <citation type="journal article" date="2019" name="Int. J. Syst. Evol. Microbiol.">
        <title>The Global Catalogue of Microorganisms (GCM) 10K type strain sequencing project: providing services to taxonomists for standard genome sequencing and annotation.</title>
        <authorList>
            <consortium name="The Broad Institute Genomics Platform"/>
            <consortium name="The Broad Institute Genome Sequencing Center for Infectious Disease"/>
            <person name="Wu L."/>
            <person name="Ma J."/>
        </authorList>
    </citation>
    <scope>NUCLEOTIDE SEQUENCE [LARGE SCALE GENOMIC DNA]</scope>
    <source>
        <strain evidence="2">KCTC 52237</strain>
    </source>
</reference>
<evidence type="ECO:0000313" key="2">
    <source>
        <dbReference type="Proteomes" id="UP001595555"/>
    </source>
</evidence>
<name>A0ABV7FE64_9GAMM</name>